<proteinExistence type="predicted"/>
<accession>A0A835HEG5</accession>
<reference evidence="1 2" key="1">
    <citation type="submission" date="2020-10" db="EMBL/GenBank/DDBJ databases">
        <title>The Coptis chinensis genome and diversification of protoberbering-type alkaloids.</title>
        <authorList>
            <person name="Wang B."/>
            <person name="Shu S."/>
            <person name="Song C."/>
            <person name="Liu Y."/>
        </authorList>
    </citation>
    <scope>NUCLEOTIDE SEQUENCE [LARGE SCALE GENOMIC DNA]</scope>
    <source>
        <strain evidence="1">HL-2020</strain>
        <tissue evidence="1">Leaf</tissue>
    </source>
</reference>
<dbReference type="Proteomes" id="UP000631114">
    <property type="component" value="Unassembled WGS sequence"/>
</dbReference>
<dbReference type="AlphaFoldDB" id="A0A835HEG5"/>
<evidence type="ECO:0000313" key="2">
    <source>
        <dbReference type="Proteomes" id="UP000631114"/>
    </source>
</evidence>
<sequence length="67" mass="7325">MRIRDIKVHCNEQITNMMINGGDEGSFAHLKGTGRLHYHARISEVVEQTVKSGFLTTATAIASTALP</sequence>
<comment type="caution">
    <text evidence="1">The sequence shown here is derived from an EMBL/GenBank/DDBJ whole genome shotgun (WGS) entry which is preliminary data.</text>
</comment>
<evidence type="ECO:0000313" key="1">
    <source>
        <dbReference type="EMBL" id="KAF9596643.1"/>
    </source>
</evidence>
<dbReference type="EMBL" id="JADFTS010000007">
    <property type="protein sequence ID" value="KAF9596643.1"/>
    <property type="molecule type" value="Genomic_DNA"/>
</dbReference>
<organism evidence="1 2">
    <name type="scientific">Coptis chinensis</name>
    <dbReference type="NCBI Taxonomy" id="261450"/>
    <lineage>
        <taxon>Eukaryota</taxon>
        <taxon>Viridiplantae</taxon>
        <taxon>Streptophyta</taxon>
        <taxon>Embryophyta</taxon>
        <taxon>Tracheophyta</taxon>
        <taxon>Spermatophyta</taxon>
        <taxon>Magnoliopsida</taxon>
        <taxon>Ranunculales</taxon>
        <taxon>Ranunculaceae</taxon>
        <taxon>Coptidoideae</taxon>
        <taxon>Coptis</taxon>
    </lineage>
</organism>
<gene>
    <name evidence="1" type="ORF">IFM89_012766</name>
</gene>
<keyword evidence="2" id="KW-1185">Reference proteome</keyword>
<protein>
    <submittedName>
        <fullName evidence="1">Uncharacterized protein</fullName>
    </submittedName>
</protein>
<name>A0A835HEG5_9MAGN</name>